<feature type="transmembrane region" description="Helical" evidence="7">
    <location>
        <begin position="127"/>
        <end position="151"/>
    </location>
</feature>
<keyword evidence="5 7" id="KW-1133">Transmembrane helix</keyword>
<dbReference type="RefSeq" id="WP_263595075.1">
    <property type="nucleotide sequence ID" value="NZ_CP107020.1"/>
</dbReference>
<organism evidence="9 10">
    <name type="scientific">Brachybacterium huguangmaarense</name>
    <dbReference type="NCBI Taxonomy" id="1652028"/>
    <lineage>
        <taxon>Bacteria</taxon>
        <taxon>Bacillati</taxon>
        <taxon>Actinomycetota</taxon>
        <taxon>Actinomycetes</taxon>
        <taxon>Micrococcales</taxon>
        <taxon>Dermabacteraceae</taxon>
        <taxon>Brachybacterium</taxon>
    </lineage>
</organism>
<feature type="domain" description="Major facilitator superfamily (MFS) profile" evidence="8">
    <location>
        <begin position="1"/>
        <end position="427"/>
    </location>
</feature>
<evidence type="ECO:0000256" key="2">
    <source>
        <dbReference type="ARBA" id="ARBA00022448"/>
    </source>
</evidence>
<evidence type="ECO:0000256" key="4">
    <source>
        <dbReference type="ARBA" id="ARBA00022692"/>
    </source>
</evidence>
<dbReference type="Gene3D" id="1.20.1250.20">
    <property type="entry name" value="MFS general substrate transporter like domains"/>
    <property type="match status" value="1"/>
</dbReference>
<evidence type="ECO:0000256" key="6">
    <source>
        <dbReference type="ARBA" id="ARBA00023136"/>
    </source>
</evidence>
<keyword evidence="10" id="KW-1185">Reference proteome</keyword>
<dbReference type="InterPro" id="IPR020846">
    <property type="entry name" value="MFS_dom"/>
</dbReference>
<dbReference type="InterPro" id="IPR011701">
    <property type="entry name" value="MFS"/>
</dbReference>
<feature type="transmembrane region" description="Helical" evidence="7">
    <location>
        <begin position="402"/>
        <end position="424"/>
    </location>
</feature>
<dbReference type="Pfam" id="PF07690">
    <property type="entry name" value="MFS_1"/>
    <property type="match status" value="1"/>
</dbReference>
<proteinExistence type="predicted"/>
<dbReference type="PANTHER" id="PTHR23517:SF13">
    <property type="entry name" value="MAJOR FACILITATOR SUPERFAMILY MFS_1"/>
    <property type="match status" value="1"/>
</dbReference>
<dbReference type="EMBL" id="CP107020">
    <property type="protein sequence ID" value="UYG17868.1"/>
    <property type="molecule type" value="Genomic_DNA"/>
</dbReference>
<evidence type="ECO:0000256" key="1">
    <source>
        <dbReference type="ARBA" id="ARBA00004651"/>
    </source>
</evidence>
<sequence length="433" mass="43913">MSVGIESPATISSPAAGAPVSGALTTGAPGPARFDPRAWWPVAASVMAIAWGGNEFTPLLVLYRSLAGFSPVVVDGLLAAYVLGIVPALLIGGPLSDVLGRRRLLLPAAPISFAGSLLLAVGSESALAIGIGRVLCGIALGLVMAIGSAWVKELSDGAGAPPAAGARRAALSLTAGFLLGAGAAAVLAQWAPWPAHTAYLLHMAITVITGVWLIQVPETRPASVHERLSARDLLSRLRVPSAAHRRFLRVVLPVAPWVFGAAGTAYAILPSLLSTHAGRYPIAFAGLMTVVTLGCGVGIQALGRRIDTHRSARASVIAMAIIAVGVVMAALAAAVLSLALGIAAAAVLGCGYGLALVAGLSEVQRIAGAEDLAGLTAVFYSIAYLGFFVPIVLAALSSWVSYPLLFTAGAVIALGTLIEVLCAWRAHLPGTHA</sequence>
<reference evidence="9" key="1">
    <citation type="submission" date="2022-10" db="EMBL/GenBank/DDBJ databases">
        <title>Whole-Genome Sequencing of Brachybacterium huguangmaarense BRM-3, Isolated from Betula schmidtii.</title>
        <authorList>
            <person name="Haam D."/>
        </authorList>
    </citation>
    <scope>NUCLEOTIDE SEQUENCE</scope>
    <source>
        <strain evidence="9">BRM-3</strain>
    </source>
</reference>
<dbReference type="PROSITE" id="PS00216">
    <property type="entry name" value="SUGAR_TRANSPORT_1"/>
    <property type="match status" value="1"/>
</dbReference>
<evidence type="ECO:0000259" key="8">
    <source>
        <dbReference type="PROSITE" id="PS50850"/>
    </source>
</evidence>
<dbReference type="InterPro" id="IPR050171">
    <property type="entry name" value="MFS_Transporters"/>
</dbReference>
<keyword evidence="3" id="KW-1003">Cell membrane</keyword>
<evidence type="ECO:0000313" key="9">
    <source>
        <dbReference type="EMBL" id="UYG17868.1"/>
    </source>
</evidence>
<dbReference type="InterPro" id="IPR036259">
    <property type="entry name" value="MFS_trans_sf"/>
</dbReference>
<feature type="transmembrane region" description="Helical" evidence="7">
    <location>
        <begin position="247"/>
        <end position="268"/>
    </location>
</feature>
<feature type="transmembrane region" description="Helical" evidence="7">
    <location>
        <begin position="342"/>
        <end position="360"/>
    </location>
</feature>
<feature type="transmembrane region" description="Helical" evidence="7">
    <location>
        <begin position="69"/>
        <end position="92"/>
    </location>
</feature>
<feature type="transmembrane region" description="Helical" evidence="7">
    <location>
        <begin position="197"/>
        <end position="214"/>
    </location>
</feature>
<feature type="transmembrane region" description="Helical" evidence="7">
    <location>
        <begin position="280"/>
        <end position="302"/>
    </location>
</feature>
<evidence type="ECO:0000256" key="5">
    <source>
        <dbReference type="ARBA" id="ARBA00022989"/>
    </source>
</evidence>
<comment type="subcellular location">
    <subcellularLocation>
        <location evidence="1">Cell membrane</location>
        <topology evidence="1">Multi-pass membrane protein</topology>
    </subcellularLocation>
</comment>
<keyword evidence="4 7" id="KW-0812">Transmembrane</keyword>
<feature type="transmembrane region" description="Helical" evidence="7">
    <location>
        <begin position="171"/>
        <end position="191"/>
    </location>
</feature>
<keyword evidence="2" id="KW-0813">Transport</keyword>
<feature type="transmembrane region" description="Helical" evidence="7">
    <location>
        <begin position="314"/>
        <end position="336"/>
    </location>
</feature>
<dbReference type="PROSITE" id="PS50850">
    <property type="entry name" value="MFS"/>
    <property type="match status" value="1"/>
</dbReference>
<name>A0ABY6G3S5_9MICO</name>
<evidence type="ECO:0000256" key="7">
    <source>
        <dbReference type="SAM" id="Phobius"/>
    </source>
</evidence>
<accession>A0ABY6G3S5</accession>
<gene>
    <name evidence="9" type="ORF">BRM3_05445</name>
</gene>
<dbReference type="SUPFAM" id="SSF103473">
    <property type="entry name" value="MFS general substrate transporter"/>
    <property type="match status" value="1"/>
</dbReference>
<feature type="transmembrane region" description="Helical" evidence="7">
    <location>
        <begin position="38"/>
        <end position="63"/>
    </location>
</feature>
<evidence type="ECO:0000313" key="10">
    <source>
        <dbReference type="Proteomes" id="UP001164305"/>
    </source>
</evidence>
<dbReference type="PANTHER" id="PTHR23517">
    <property type="entry name" value="RESISTANCE PROTEIN MDTM, PUTATIVE-RELATED-RELATED"/>
    <property type="match status" value="1"/>
</dbReference>
<dbReference type="InterPro" id="IPR005829">
    <property type="entry name" value="Sugar_transporter_CS"/>
</dbReference>
<feature type="transmembrane region" description="Helical" evidence="7">
    <location>
        <begin position="372"/>
        <end position="396"/>
    </location>
</feature>
<dbReference type="Proteomes" id="UP001164305">
    <property type="component" value="Chromosome"/>
</dbReference>
<protein>
    <submittedName>
        <fullName evidence="9">MFS transporter</fullName>
    </submittedName>
</protein>
<evidence type="ECO:0000256" key="3">
    <source>
        <dbReference type="ARBA" id="ARBA00022475"/>
    </source>
</evidence>
<keyword evidence="6 7" id="KW-0472">Membrane</keyword>